<dbReference type="Pfam" id="PF04273">
    <property type="entry name" value="BLH_phosphatase"/>
    <property type="match status" value="1"/>
</dbReference>
<proteinExistence type="predicted"/>
<gene>
    <name evidence="2" type="ORF">NOG11_09565</name>
</gene>
<protein>
    <submittedName>
        <fullName evidence="2">TIGR01244 family sulfur transferase</fullName>
    </submittedName>
</protein>
<dbReference type="NCBIfam" id="TIGR01244">
    <property type="entry name" value="TIGR01244 family sulfur transferase"/>
    <property type="match status" value="1"/>
</dbReference>
<comment type="caution">
    <text evidence="2">The sequence shown here is derived from an EMBL/GenBank/DDBJ whole genome shotgun (WGS) entry which is preliminary data.</text>
</comment>
<evidence type="ECO:0000313" key="3">
    <source>
        <dbReference type="Proteomes" id="UP001142610"/>
    </source>
</evidence>
<sequence length="144" mass="14894">MRRLNETITISPQIQTGDLAGLKAQGVDGVVCARPDGEAPNQPSAEELRAAAEEAGLGFLHVPVTPGHIPSREDADAWSEFVRGKTVHAFCAQGPRAVLLASLAGAADGRTLSAIKAEAAQLGIDLTPIESVLLDRGATTSDSD</sequence>
<accession>A0A9X2RKC8</accession>
<dbReference type="Proteomes" id="UP001142610">
    <property type="component" value="Unassembled WGS sequence"/>
</dbReference>
<evidence type="ECO:0000313" key="2">
    <source>
        <dbReference type="EMBL" id="MCQ8185643.1"/>
    </source>
</evidence>
<dbReference type="RefSeq" id="WP_256619533.1">
    <property type="nucleotide sequence ID" value="NZ_JANIBC010000006.1"/>
</dbReference>
<dbReference type="GO" id="GO:0016787">
    <property type="term" value="F:hydrolase activity"/>
    <property type="evidence" value="ECO:0007669"/>
    <property type="project" value="InterPro"/>
</dbReference>
<organism evidence="2 3">
    <name type="scientific">Parvularcula maris</name>
    <dbReference type="NCBI Taxonomy" id="2965077"/>
    <lineage>
        <taxon>Bacteria</taxon>
        <taxon>Pseudomonadati</taxon>
        <taxon>Pseudomonadota</taxon>
        <taxon>Alphaproteobacteria</taxon>
        <taxon>Parvularculales</taxon>
        <taxon>Parvularculaceae</taxon>
        <taxon>Parvularcula</taxon>
    </lineage>
</organism>
<keyword evidence="3" id="KW-1185">Reference proteome</keyword>
<dbReference type="AlphaFoldDB" id="A0A9X2RKC8"/>
<evidence type="ECO:0000259" key="1">
    <source>
        <dbReference type="Pfam" id="PF04273"/>
    </source>
</evidence>
<dbReference type="Gene3D" id="3.90.190.10">
    <property type="entry name" value="Protein tyrosine phosphatase superfamily"/>
    <property type="match status" value="1"/>
</dbReference>
<reference evidence="2" key="1">
    <citation type="submission" date="2022-07" db="EMBL/GenBank/DDBJ databases">
        <title>Parvularcula maris sp. nov., an algicidal bacterium isolated from seawater.</title>
        <authorList>
            <person name="Li F."/>
        </authorList>
    </citation>
    <scope>NUCLEOTIDE SEQUENCE</scope>
    <source>
        <strain evidence="2">BGMRC 0090</strain>
    </source>
</reference>
<feature type="domain" description="Beta-lactamase hydrolase-like protein phosphatase-like" evidence="1">
    <location>
        <begin position="1"/>
        <end position="106"/>
    </location>
</feature>
<keyword evidence="2" id="KW-0808">Transferase</keyword>
<dbReference type="InterPro" id="IPR029021">
    <property type="entry name" value="Prot-tyrosine_phosphatase-like"/>
</dbReference>
<dbReference type="GO" id="GO:0016740">
    <property type="term" value="F:transferase activity"/>
    <property type="evidence" value="ECO:0007669"/>
    <property type="project" value="UniProtKB-KW"/>
</dbReference>
<dbReference type="EMBL" id="JANIBC010000006">
    <property type="protein sequence ID" value="MCQ8185643.1"/>
    <property type="molecule type" value="Genomic_DNA"/>
</dbReference>
<name>A0A9X2RKC8_9PROT</name>
<dbReference type="InterPro" id="IPR005939">
    <property type="entry name" value="BLH_phosphatase-like"/>
</dbReference>